<evidence type="ECO:0000313" key="5">
    <source>
        <dbReference type="EMBL" id="SVD83958.1"/>
    </source>
</evidence>
<dbReference type="InterPro" id="IPR003959">
    <property type="entry name" value="ATPase_AAA_core"/>
</dbReference>
<dbReference type="InterPro" id="IPR027417">
    <property type="entry name" value="P-loop_NTPase"/>
</dbReference>
<accession>A0A382YN64</accession>
<dbReference type="SUPFAM" id="SSF52540">
    <property type="entry name" value="P-loop containing nucleoside triphosphate hydrolases"/>
    <property type="match status" value="1"/>
</dbReference>
<proteinExistence type="predicted"/>
<name>A0A382YN64_9ZZZZ</name>
<dbReference type="CDD" id="cd00009">
    <property type="entry name" value="AAA"/>
    <property type="match status" value="1"/>
</dbReference>
<reference evidence="5" key="1">
    <citation type="submission" date="2018-05" db="EMBL/GenBank/DDBJ databases">
        <authorList>
            <person name="Lanie J.A."/>
            <person name="Ng W.-L."/>
            <person name="Kazmierczak K.M."/>
            <person name="Andrzejewski T.M."/>
            <person name="Davidsen T.M."/>
            <person name="Wayne K.J."/>
            <person name="Tettelin H."/>
            <person name="Glass J.I."/>
            <person name="Rusch D."/>
            <person name="Podicherti R."/>
            <person name="Tsui H.-C.T."/>
            <person name="Winkler M.E."/>
        </authorList>
    </citation>
    <scope>NUCLEOTIDE SEQUENCE</scope>
</reference>
<evidence type="ECO:0000259" key="4">
    <source>
        <dbReference type="SMART" id="SM00382"/>
    </source>
</evidence>
<evidence type="ECO:0000256" key="1">
    <source>
        <dbReference type="ARBA" id="ARBA00022705"/>
    </source>
</evidence>
<dbReference type="Pfam" id="PF21328">
    <property type="entry name" value="Gp44_lid"/>
    <property type="match status" value="1"/>
</dbReference>
<evidence type="ECO:0000256" key="3">
    <source>
        <dbReference type="ARBA" id="ARBA00022840"/>
    </source>
</evidence>
<dbReference type="InterPro" id="IPR048815">
    <property type="entry name" value="Gp44_lid"/>
</dbReference>
<dbReference type="Pfam" id="PF00004">
    <property type="entry name" value="AAA"/>
    <property type="match status" value="1"/>
</dbReference>
<dbReference type="GO" id="GO:0016887">
    <property type="term" value="F:ATP hydrolysis activity"/>
    <property type="evidence" value="ECO:0007669"/>
    <property type="project" value="InterPro"/>
</dbReference>
<keyword evidence="3" id="KW-0067">ATP-binding</keyword>
<protein>
    <recommendedName>
        <fullName evidence="4">AAA+ ATPase domain-containing protein</fullName>
    </recommendedName>
</protein>
<feature type="domain" description="AAA+ ATPase" evidence="4">
    <location>
        <begin position="37"/>
        <end position="161"/>
    </location>
</feature>
<keyword evidence="2" id="KW-0547">Nucleotide-binding</keyword>
<dbReference type="SMART" id="SM00382">
    <property type="entry name" value="AAA"/>
    <property type="match status" value="1"/>
</dbReference>
<keyword evidence="1" id="KW-0235">DNA replication</keyword>
<dbReference type="InterPro" id="IPR003593">
    <property type="entry name" value="AAA+_ATPase"/>
</dbReference>
<dbReference type="PANTHER" id="PTHR11669">
    <property type="entry name" value="REPLICATION FACTOR C / DNA POLYMERASE III GAMMA-TAU SUBUNIT"/>
    <property type="match status" value="1"/>
</dbReference>
<organism evidence="5">
    <name type="scientific">marine metagenome</name>
    <dbReference type="NCBI Taxonomy" id="408172"/>
    <lineage>
        <taxon>unclassified sequences</taxon>
        <taxon>metagenomes</taxon>
        <taxon>ecological metagenomes</taxon>
    </lineage>
</organism>
<evidence type="ECO:0000256" key="2">
    <source>
        <dbReference type="ARBA" id="ARBA00022741"/>
    </source>
</evidence>
<dbReference type="InterPro" id="IPR050238">
    <property type="entry name" value="DNA_Rep/Repair_Clamp_Loader"/>
</dbReference>
<dbReference type="EMBL" id="UINC01176707">
    <property type="protein sequence ID" value="SVD83958.1"/>
    <property type="molecule type" value="Genomic_DNA"/>
</dbReference>
<sequence length="253" mass="28806">MSENFLWVEKYRPKKVEECILSSPLIDTFREFLLEGDMPNLLLSGTAGTGKTTVARALAEELGYTTLVINGSLDRNIDTLRNDISTFASTVSFDGGKKCIILDEADYLNPQSFQPALRGFIEHFSKNVRFILTCNFKDKIIEPIHSRTTYIDFRIDKKDLPPLMGEFMNRIISILEAEEIKIESKPALAELIKRHFPDMRRTLNELQRYSAGGVIDKGVLARIGEVNIGNLMLMLKDKNFTGMRQWVVDHIDT</sequence>
<dbReference type="Gene3D" id="1.10.8.60">
    <property type="match status" value="1"/>
</dbReference>
<dbReference type="GO" id="GO:0005663">
    <property type="term" value="C:DNA replication factor C complex"/>
    <property type="evidence" value="ECO:0007669"/>
    <property type="project" value="TreeGrafter"/>
</dbReference>
<feature type="non-terminal residue" evidence="5">
    <location>
        <position position="253"/>
    </location>
</feature>
<dbReference type="GO" id="GO:0006261">
    <property type="term" value="P:DNA-templated DNA replication"/>
    <property type="evidence" value="ECO:0007669"/>
    <property type="project" value="TreeGrafter"/>
</dbReference>
<dbReference type="Gene3D" id="3.40.50.300">
    <property type="entry name" value="P-loop containing nucleotide triphosphate hydrolases"/>
    <property type="match status" value="1"/>
</dbReference>
<dbReference type="GO" id="GO:0005524">
    <property type="term" value="F:ATP binding"/>
    <property type="evidence" value="ECO:0007669"/>
    <property type="project" value="UniProtKB-KW"/>
</dbReference>
<dbReference type="PANTHER" id="PTHR11669:SF20">
    <property type="entry name" value="REPLICATION FACTOR C SUBUNIT 4"/>
    <property type="match status" value="1"/>
</dbReference>
<dbReference type="GO" id="GO:0006281">
    <property type="term" value="P:DNA repair"/>
    <property type="evidence" value="ECO:0007669"/>
    <property type="project" value="TreeGrafter"/>
</dbReference>
<dbReference type="GO" id="GO:0003689">
    <property type="term" value="F:DNA clamp loader activity"/>
    <property type="evidence" value="ECO:0007669"/>
    <property type="project" value="TreeGrafter"/>
</dbReference>
<dbReference type="AlphaFoldDB" id="A0A382YN64"/>
<gene>
    <name evidence="5" type="ORF">METZ01_LOCUS436812</name>
</gene>